<protein>
    <submittedName>
        <fullName evidence="6">Transketolase</fullName>
    </submittedName>
</protein>
<dbReference type="Pfam" id="PF00456">
    <property type="entry name" value="Transketolase_N"/>
    <property type="match status" value="1"/>
</dbReference>
<keyword evidence="7" id="KW-1185">Reference proteome</keyword>
<evidence type="ECO:0000256" key="3">
    <source>
        <dbReference type="ARBA" id="ARBA00022723"/>
    </source>
</evidence>
<dbReference type="InterPro" id="IPR029061">
    <property type="entry name" value="THDP-binding"/>
</dbReference>
<dbReference type="CDD" id="cd02012">
    <property type="entry name" value="TPP_TK"/>
    <property type="match status" value="1"/>
</dbReference>
<dbReference type="RefSeq" id="WP_311038459.1">
    <property type="nucleotide sequence ID" value="NZ_CP117522.1"/>
</dbReference>
<reference evidence="6 7" key="1">
    <citation type="submission" date="2023-02" db="EMBL/GenBank/DDBJ databases">
        <title>Streptomyces sp. SCA4-21 with antifungal activity against Fusarium oxysporum f. sp. cubense, Streptomyces sp. SCA2-17 with antifungal activity against Fusarium oxysporum f. sp. cubense.</title>
        <authorList>
            <person name="Qi D."/>
        </authorList>
    </citation>
    <scope>NUCLEOTIDE SEQUENCE [LARGE SCALE GENOMIC DNA]</scope>
    <source>
        <strain evidence="6 7">SCA4-21</strain>
    </source>
</reference>
<evidence type="ECO:0000256" key="1">
    <source>
        <dbReference type="ARBA" id="ARBA00001964"/>
    </source>
</evidence>
<organism evidence="6 7">
    <name type="scientific">Streptomyces luomodiensis</name>
    <dbReference type="NCBI Taxonomy" id="3026192"/>
    <lineage>
        <taxon>Bacteria</taxon>
        <taxon>Bacillati</taxon>
        <taxon>Actinomycetota</taxon>
        <taxon>Actinomycetes</taxon>
        <taxon>Kitasatosporales</taxon>
        <taxon>Streptomycetaceae</taxon>
        <taxon>Streptomyces</taxon>
    </lineage>
</organism>
<feature type="domain" description="Transketolase N-terminal" evidence="5">
    <location>
        <begin position="29"/>
        <end position="283"/>
    </location>
</feature>
<evidence type="ECO:0000313" key="7">
    <source>
        <dbReference type="Proteomes" id="UP001305606"/>
    </source>
</evidence>
<evidence type="ECO:0000256" key="4">
    <source>
        <dbReference type="ARBA" id="ARBA00023052"/>
    </source>
</evidence>
<dbReference type="EMBL" id="CP117522">
    <property type="protein sequence ID" value="WNF00028.1"/>
    <property type="molecule type" value="Genomic_DNA"/>
</dbReference>
<evidence type="ECO:0000313" key="6">
    <source>
        <dbReference type="EMBL" id="WNF00028.1"/>
    </source>
</evidence>
<evidence type="ECO:0000259" key="5">
    <source>
        <dbReference type="Pfam" id="PF00456"/>
    </source>
</evidence>
<dbReference type="InterPro" id="IPR005474">
    <property type="entry name" value="Transketolase_N"/>
</dbReference>
<comment type="cofactor">
    <cofactor evidence="1">
        <name>thiamine diphosphate</name>
        <dbReference type="ChEBI" id="CHEBI:58937"/>
    </cofactor>
</comment>
<gene>
    <name evidence="6" type="ORF">PS467_34265</name>
</gene>
<evidence type="ECO:0000256" key="2">
    <source>
        <dbReference type="ARBA" id="ARBA00022679"/>
    </source>
</evidence>
<dbReference type="SUPFAM" id="SSF52518">
    <property type="entry name" value="Thiamin diphosphate-binding fold (THDP-binding)"/>
    <property type="match status" value="1"/>
</dbReference>
<proteinExistence type="predicted"/>
<dbReference type="Gene3D" id="3.40.50.970">
    <property type="match status" value="1"/>
</dbReference>
<dbReference type="InterPro" id="IPR049557">
    <property type="entry name" value="Transketolase_CS"/>
</dbReference>
<dbReference type="PROSITE" id="PS00801">
    <property type="entry name" value="TRANSKETOLASE_1"/>
    <property type="match status" value="1"/>
</dbReference>
<sequence length="295" mass="31361">MARPDVREAAEHPLEPTAAGRADLEAVSHRIRHHIVDMCATPEGGHLGGSMSAADILAVLYFSVLRVDPARPHHPDRDIFLLSKGHAAIALYATLAERGFLPVAELGGFGTRRGRLMGHPVTAVPGVELPTGSLGHGLSLGIGFAMAARWAGSRRRTFVLLGDGELQEGSCWEAVMAGAGHGVDNLVAIVDRNGLQLAGETDQVCPAGPPAERWRAFGWEVREVDGHDHAAVSDALARTPWVPGRPSVVIAHTVKGRGLPFLAGKPAGHYVTLSEENRQRAHRILDIGARRGGRA</sequence>
<dbReference type="PANTHER" id="PTHR47514">
    <property type="entry name" value="TRANSKETOLASE N-TERMINAL SECTION-RELATED"/>
    <property type="match status" value="1"/>
</dbReference>
<name>A0ABY9V6Y6_9ACTN</name>
<dbReference type="Proteomes" id="UP001305606">
    <property type="component" value="Chromosome"/>
</dbReference>
<accession>A0ABY9V6Y6</accession>
<keyword evidence="3" id="KW-0479">Metal-binding</keyword>
<dbReference type="PANTHER" id="PTHR47514:SF2">
    <property type="entry name" value="TRANSKETOLASE"/>
    <property type="match status" value="1"/>
</dbReference>
<keyword evidence="2" id="KW-0808">Transferase</keyword>
<keyword evidence="4" id="KW-0786">Thiamine pyrophosphate</keyword>